<dbReference type="PROSITE" id="PS01359">
    <property type="entry name" value="ZF_PHD_1"/>
    <property type="match status" value="1"/>
</dbReference>
<protein>
    <submittedName>
        <fullName evidence="7">Cysteine-rich protein 2-binding protein-like</fullName>
    </submittedName>
</protein>
<feature type="compositionally biased region" description="Low complexity" evidence="4">
    <location>
        <begin position="356"/>
        <end position="368"/>
    </location>
</feature>
<dbReference type="Gene3D" id="3.40.630.30">
    <property type="match status" value="1"/>
</dbReference>
<dbReference type="GeneID" id="106805336"/>
<name>A0ABM1DR02_PRICU</name>
<dbReference type="InterPro" id="IPR016181">
    <property type="entry name" value="Acyl_CoA_acyltransferase"/>
</dbReference>
<dbReference type="Gene3D" id="3.90.980.20">
    <property type="match status" value="1"/>
</dbReference>
<accession>A0ABM1DR02</accession>
<dbReference type="Proteomes" id="UP000695022">
    <property type="component" value="Unplaced"/>
</dbReference>
<evidence type="ECO:0000256" key="4">
    <source>
        <dbReference type="SAM" id="MobiDB-lite"/>
    </source>
</evidence>
<dbReference type="InterPro" id="IPR000182">
    <property type="entry name" value="GNAT_dom"/>
</dbReference>
<sequence length="790" mass="90053">MASQESTGTYCYCKAKSLEPPMLECKQCRRLFHTGCLNQPPPTYLEGDVFYEIICCGCNGLEVESFERMKMSWLQAIWLSLYNLQLSGVTGRQGYFRWKENICAFIERNWNLLFTPERKQTATWQCTVASVLSSNCPKIFKSGASVIGQSGWWRLLETKPPVPDMGQSTRKTRIRGRETDWLLMHSGRVKAEGLRTRKHGSPIDAAIALKAKRSTTQEAKEMRKKKVTESTAQHVALPRKHVETEIKSRSTSAAVAPPYEANYQPAVIAASPLPEANNSNLLSVNVSDSDLTAELQSEETNDLERCGIVPVLPVCTKNVQTYASASDLSNSPAESLEDGKQTTDHGTQHTLKHTTHQTTEQTMQQSTEQTRDVVVPAAAGRQLCDASLSSREGLLQLLHKRRKNEMDFLHSGDLSVHESLPDTLLTEEDDSEIMDIDIEIDPCALDSDSEPVCRMDSPNMDDILANLDDSVASVETKRQSDEVVMETSNNDTSVRGEESEVESESSEESKSESEEEGGVSHQPEYCSLEKPIKRRRNKKFENLVEEHPKPRFFPVSLYEEKQLLRKLTPVSFVELPEARRLRRKLMLRQEVLQRGRVSSSTLYRVLKPFIRRDCETKPLKLKLLEEIVAYGHKNDPGWKVDPQAPIDYCYVRPQHIPSVNALCREFFWPDIDMSECLQYPDFSVVVLYRKLVIGFGFMTPDVKYNEAYISFLFTHPEWRNAGIATFMIYHLIQTCLGKDVTLHVSITNPSLLLYQKFAFKPEELILDFYDKYFLEDSKECKHALFLRLRR</sequence>
<dbReference type="SUPFAM" id="SSF55729">
    <property type="entry name" value="Acyl-CoA N-acyltransferases (Nat)"/>
    <property type="match status" value="1"/>
</dbReference>
<keyword evidence="3" id="KW-0862">Zinc</keyword>
<dbReference type="SUPFAM" id="SSF57903">
    <property type="entry name" value="FYVE/PHD zinc finger"/>
    <property type="match status" value="1"/>
</dbReference>
<reference evidence="7" key="1">
    <citation type="submission" date="2025-08" db="UniProtKB">
        <authorList>
            <consortium name="RefSeq"/>
        </authorList>
    </citation>
    <scope>IDENTIFICATION</scope>
</reference>
<evidence type="ECO:0000313" key="7">
    <source>
        <dbReference type="RefSeq" id="XP_014662373.1"/>
    </source>
</evidence>
<dbReference type="CDD" id="cd04301">
    <property type="entry name" value="NAT_SF"/>
    <property type="match status" value="1"/>
</dbReference>
<dbReference type="RefSeq" id="XP_014662373.1">
    <property type="nucleotide sequence ID" value="XM_014806887.1"/>
</dbReference>
<keyword evidence="1" id="KW-0479">Metal-binding</keyword>
<evidence type="ECO:0000313" key="6">
    <source>
        <dbReference type="Proteomes" id="UP000695022"/>
    </source>
</evidence>
<feature type="region of interest" description="Disordered" evidence="4">
    <location>
        <begin position="325"/>
        <end position="370"/>
    </location>
</feature>
<keyword evidence="2" id="KW-0863">Zinc-finger</keyword>
<organism evidence="6 7">
    <name type="scientific">Priapulus caudatus</name>
    <name type="common">Priapulid worm</name>
    <dbReference type="NCBI Taxonomy" id="37621"/>
    <lineage>
        <taxon>Eukaryota</taxon>
        <taxon>Metazoa</taxon>
        <taxon>Ecdysozoa</taxon>
        <taxon>Scalidophora</taxon>
        <taxon>Priapulida</taxon>
        <taxon>Priapulimorpha</taxon>
        <taxon>Priapulimorphida</taxon>
        <taxon>Priapulidae</taxon>
        <taxon>Priapulus</taxon>
    </lineage>
</organism>
<dbReference type="PROSITE" id="PS51186">
    <property type="entry name" value="GNAT"/>
    <property type="match status" value="1"/>
</dbReference>
<dbReference type="InterPro" id="IPR011011">
    <property type="entry name" value="Znf_FYVE_PHD"/>
</dbReference>
<evidence type="ECO:0000256" key="3">
    <source>
        <dbReference type="ARBA" id="ARBA00022833"/>
    </source>
</evidence>
<feature type="region of interest" description="Disordered" evidence="4">
    <location>
        <begin position="474"/>
        <end position="528"/>
    </location>
</feature>
<feature type="region of interest" description="Disordered" evidence="4">
    <location>
        <begin position="214"/>
        <end position="233"/>
    </location>
</feature>
<dbReference type="InterPro" id="IPR019786">
    <property type="entry name" value="Zinc_finger_PHD-type_CS"/>
</dbReference>
<evidence type="ECO:0000259" key="5">
    <source>
        <dbReference type="PROSITE" id="PS51186"/>
    </source>
</evidence>
<dbReference type="Pfam" id="PF00583">
    <property type="entry name" value="Acetyltransf_1"/>
    <property type="match status" value="1"/>
</dbReference>
<keyword evidence="6" id="KW-1185">Reference proteome</keyword>
<dbReference type="PANTHER" id="PTHR20916">
    <property type="entry name" value="CYSTEINE AND GLYCINE-RICH PROTEIN 2 BINDING PROTEIN"/>
    <property type="match status" value="1"/>
</dbReference>
<evidence type="ECO:0000256" key="1">
    <source>
        <dbReference type="ARBA" id="ARBA00022723"/>
    </source>
</evidence>
<evidence type="ECO:0000256" key="2">
    <source>
        <dbReference type="ARBA" id="ARBA00022771"/>
    </source>
</evidence>
<dbReference type="PANTHER" id="PTHR20916:SF26">
    <property type="entry name" value="CYSTEINE-RICH PROTEIN 2-BINDING PROTEIN"/>
    <property type="match status" value="1"/>
</dbReference>
<feature type="domain" description="N-acetyltransferase" evidence="5">
    <location>
        <begin position="646"/>
        <end position="790"/>
    </location>
</feature>
<proteinExistence type="predicted"/>
<feature type="compositionally biased region" description="Basic and acidic residues" evidence="4">
    <location>
        <begin position="337"/>
        <end position="347"/>
    </location>
</feature>
<gene>
    <name evidence="7" type="primary">LOC106805336</name>
</gene>